<keyword evidence="9" id="KW-1185">Reference proteome</keyword>
<accession>A0AA35P880</accession>
<dbReference type="EMBL" id="OX395131">
    <property type="protein sequence ID" value="CAI5776560.1"/>
    <property type="molecule type" value="Genomic_DNA"/>
</dbReference>
<feature type="chain" id="PRO_5041415353" description="Sushi domain-containing protein" evidence="6">
    <location>
        <begin position="19"/>
        <end position="265"/>
    </location>
</feature>
<evidence type="ECO:0000256" key="3">
    <source>
        <dbReference type="ARBA" id="ARBA00022729"/>
    </source>
</evidence>
<dbReference type="PANTHER" id="PTHR45785:SF2">
    <property type="entry name" value="COMPLEMENT FACTOR H-RELATED"/>
    <property type="match status" value="1"/>
</dbReference>
<evidence type="ECO:0000256" key="1">
    <source>
        <dbReference type="ARBA" id="ARBA00004328"/>
    </source>
</evidence>
<reference evidence="8" key="1">
    <citation type="submission" date="2022-12" db="EMBL/GenBank/DDBJ databases">
        <authorList>
            <person name="Alioto T."/>
            <person name="Alioto T."/>
            <person name="Gomez Garrido J."/>
        </authorList>
    </citation>
    <scope>NUCLEOTIDE SEQUENCE</scope>
</reference>
<feature type="domain" description="Sushi" evidence="7">
    <location>
        <begin position="20"/>
        <end position="80"/>
    </location>
</feature>
<keyword evidence="3 6" id="KW-0732">Signal</keyword>
<dbReference type="PROSITE" id="PS51257">
    <property type="entry name" value="PROKAR_LIPOPROTEIN"/>
    <property type="match status" value="1"/>
</dbReference>
<dbReference type="InterPro" id="IPR035976">
    <property type="entry name" value="Sushi/SCR/CCP_sf"/>
</dbReference>
<dbReference type="PROSITE" id="PS50923">
    <property type="entry name" value="SUSHI"/>
    <property type="match status" value="2"/>
</dbReference>
<dbReference type="AlphaFoldDB" id="A0AA35P880"/>
<dbReference type="SMART" id="SM00032">
    <property type="entry name" value="CCP"/>
    <property type="match status" value="4"/>
</dbReference>
<proteinExistence type="predicted"/>
<protein>
    <recommendedName>
        <fullName evidence="7">Sushi domain-containing protein</fullName>
    </recommendedName>
</protein>
<evidence type="ECO:0000256" key="4">
    <source>
        <dbReference type="ARBA" id="ARBA00023157"/>
    </source>
</evidence>
<gene>
    <name evidence="8" type="ORF">PODLI_1B009964</name>
</gene>
<dbReference type="PANTHER" id="PTHR45785">
    <property type="entry name" value="COMPLEMENT FACTOR H-RELATED"/>
    <property type="match status" value="1"/>
</dbReference>
<dbReference type="Pfam" id="PF00084">
    <property type="entry name" value="Sushi"/>
    <property type="match status" value="2"/>
</dbReference>
<dbReference type="Gene3D" id="2.10.70.10">
    <property type="entry name" value="Complement Module, domain 1"/>
    <property type="match status" value="4"/>
</dbReference>
<dbReference type="SUPFAM" id="SSF57535">
    <property type="entry name" value="Complement control module/SCR domain"/>
    <property type="match status" value="4"/>
</dbReference>
<keyword evidence="2 5" id="KW-0768">Sushi</keyword>
<feature type="domain" description="Sushi" evidence="7">
    <location>
        <begin position="142"/>
        <end position="202"/>
    </location>
</feature>
<dbReference type="InterPro" id="IPR051503">
    <property type="entry name" value="ComplSys_Reg/VirEntry_Med"/>
</dbReference>
<evidence type="ECO:0000313" key="8">
    <source>
        <dbReference type="EMBL" id="CAI5776560.1"/>
    </source>
</evidence>
<organism evidence="8 9">
    <name type="scientific">Podarcis lilfordi</name>
    <name type="common">Lilford's wall lizard</name>
    <dbReference type="NCBI Taxonomy" id="74358"/>
    <lineage>
        <taxon>Eukaryota</taxon>
        <taxon>Metazoa</taxon>
        <taxon>Chordata</taxon>
        <taxon>Craniata</taxon>
        <taxon>Vertebrata</taxon>
        <taxon>Euteleostomi</taxon>
        <taxon>Lepidosauria</taxon>
        <taxon>Squamata</taxon>
        <taxon>Bifurcata</taxon>
        <taxon>Unidentata</taxon>
        <taxon>Episquamata</taxon>
        <taxon>Laterata</taxon>
        <taxon>Lacertibaenia</taxon>
        <taxon>Lacertidae</taxon>
        <taxon>Podarcis</taxon>
    </lineage>
</organism>
<name>A0AA35P880_9SAUR</name>
<evidence type="ECO:0000256" key="5">
    <source>
        <dbReference type="PROSITE-ProRule" id="PRU00302"/>
    </source>
</evidence>
<evidence type="ECO:0000256" key="2">
    <source>
        <dbReference type="ARBA" id="ARBA00022659"/>
    </source>
</evidence>
<dbReference type="InterPro" id="IPR000436">
    <property type="entry name" value="Sushi_SCR_CCP_dom"/>
</dbReference>
<evidence type="ECO:0000256" key="6">
    <source>
        <dbReference type="SAM" id="SignalP"/>
    </source>
</evidence>
<dbReference type="CDD" id="cd00033">
    <property type="entry name" value="CCP"/>
    <property type="match status" value="2"/>
</dbReference>
<feature type="signal peptide" evidence="6">
    <location>
        <begin position="1"/>
        <end position="18"/>
    </location>
</feature>
<comment type="caution">
    <text evidence="5">Lacks conserved residue(s) required for the propagation of feature annotation.</text>
</comment>
<evidence type="ECO:0000313" key="9">
    <source>
        <dbReference type="Proteomes" id="UP001178461"/>
    </source>
</evidence>
<keyword evidence="4" id="KW-1015">Disulfide bond</keyword>
<comment type="subcellular location">
    <subcellularLocation>
        <location evidence="1">Virion</location>
    </subcellularLocation>
</comment>
<evidence type="ECO:0000259" key="7">
    <source>
        <dbReference type="PROSITE" id="PS50923"/>
    </source>
</evidence>
<dbReference type="Proteomes" id="UP001178461">
    <property type="component" value="Chromosome 6"/>
</dbReference>
<sequence length="265" mass="30150">MNRLRCIVLLLLWTGCTSQNVCEKPPEVDFGETVRGERTKYRELENARVQYTCSPGYVLEGPKWTTCDGQKWTTPPKCLAPCSITKEQLDAKHLLLFGGRRRSHVIQHNGTLEFLCRERYILRPPSVMKCNDGHMDLPSCISVCGEPPEVDFAETVRSVRTQFQEFESIRAFYKCNPGYVMEGSGWMICNGQNWTEPLKCLAPCRITKNQLDSKQLLLSGGRRHSHLVQHNHTLEFLCRKGYIISAPSVRKCLDGHMDLPSCISG</sequence>